<sequence>MSQKYSLHIRSADHIVYKPGFLHRESPNLYVTIDGADSHPDKTQVCPRNLNPEWNEFEALLSPESTSVTLILRLCHTSSVLGGNKCLGECHITVEDLLKLCVTSEAELDLKKKGKPMGKLKVLLCPIGTETLLQNMEKEKEKLASGHIASHLIDLGGAAAKINFSTALDEVVPLFKNIIDLGDKLAKVHPYASAAWSILTAVYKAVDEQYERDVKVIKLVLAMKELWSFAKDVKFSAKIQSLETTITAIAIQTWECAIFIREYTEKGFTGK</sequence>
<dbReference type="InterPro" id="IPR000008">
    <property type="entry name" value="C2_dom"/>
</dbReference>
<gene>
    <name evidence="2" type="ORF">B0H16DRAFT_1716113</name>
</gene>
<proteinExistence type="predicted"/>
<reference evidence="2" key="1">
    <citation type="submission" date="2023-03" db="EMBL/GenBank/DDBJ databases">
        <title>Massive genome expansion in bonnet fungi (Mycena s.s.) driven by repeated elements and novel gene families across ecological guilds.</title>
        <authorList>
            <consortium name="Lawrence Berkeley National Laboratory"/>
            <person name="Harder C.B."/>
            <person name="Miyauchi S."/>
            <person name="Viragh M."/>
            <person name="Kuo A."/>
            <person name="Thoen E."/>
            <person name="Andreopoulos B."/>
            <person name="Lu D."/>
            <person name="Skrede I."/>
            <person name="Drula E."/>
            <person name="Henrissat B."/>
            <person name="Morin E."/>
            <person name="Kohler A."/>
            <person name="Barry K."/>
            <person name="LaButti K."/>
            <person name="Morin E."/>
            <person name="Salamov A."/>
            <person name="Lipzen A."/>
            <person name="Mereny Z."/>
            <person name="Hegedus B."/>
            <person name="Baldrian P."/>
            <person name="Stursova M."/>
            <person name="Weitz H."/>
            <person name="Taylor A."/>
            <person name="Grigoriev I.V."/>
            <person name="Nagy L.G."/>
            <person name="Martin F."/>
            <person name="Kauserud H."/>
        </authorList>
    </citation>
    <scope>NUCLEOTIDE SEQUENCE</scope>
    <source>
        <strain evidence="2">CBHHK182m</strain>
    </source>
</reference>
<keyword evidence="3" id="KW-1185">Reference proteome</keyword>
<dbReference type="SUPFAM" id="SSF49562">
    <property type="entry name" value="C2 domain (Calcium/lipid-binding domain, CaLB)"/>
    <property type="match status" value="1"/>
</dbReference>
<dbReference type="InterPro" id="IPR035892">
    <property type="entry name" value="C2_domain_sf"/>
</dbReference>
<protein>
    <recommendedName>
        <fullName evidence="1">C2 domain-containing protein</fullName>
    </recommendedName>
</protein>
<evidence type="ECO:0000313" key="3">
    <source>
        <dbReference type="Proteomes" id="UP001215598"/>
    </source>
</evidence>
<organism evidence="2 3">
    <name type="scientific">Mycena metata</name>
    <dbReference type="NCBI Taxonomy" id="1033252"/>
    <lineage>
        <taxon>Eukaryota</taxon>
        <taxon>Fungi</taxon>
        <taxon>Dikarya</taxon>
        <taxon>Basidiomycota</taxon>
        <taxon>Agaricomycotina</taxon>
        <taxon>Agaricomycetes</taxon>
        <taxon>Agaricomycetidae</taxon>
        <taxon>Agaricales</taxon>
        <taxon>Marasmiineae</taxon>
        <taxon>Mycenaceae</taxon>
        <taxon>Mycena</taxon>
    </lineage>
</organism>
<dbReference type="Gene3D" id="2.60.40.150">
    <property type="entry name" value="C2 domain"/>
    <property type="match status" value="1"/>
</dbReference>
<evidence type="ECO:0000313" key="2">
    <source>
        <dbReference type="EMBL" id="KAJ7768913.1"/>
    </source>
</evidence>
<feature type="domain" description="C2" evidence="1">
    <location>
        <begin position="1"/>
        <end position="110"/>
    </location>
</feature>
<dbReference type="EMBL" id="JARKIB010000019">
    <property type="protein sequence ID" value="KAJ7768913.1"/>
    <property type="molecule type" value="Genomic_DNA"/>
</dbReference>
<evidence type="ECO:0000259" key="1">
    <source>
        <dbReference type="PROSITE" id="PS50004"/>
    </source>
</evidence>
<name>A0AAD7NNY8_9AGAR</name>
<dbReference type="SMART" id="SM00239">
    <property type="entry name" value="C2"/>
    <property type="match status" value="1"/>
</dbReference>
<dbReference type="Pfam" id="PF00168">
    <property type="entry name" value="C2"/>
    <property type="match status" value="1"/>
</dbReference>
<dbReference type="CDD" id="cd00030">
    <property type="entry name" value="C2"/>
    <property type="match status" value="1"/>
</dbReference>
<dbReference type="AlphaFoldDB" id="A0AAD7NNY8"/>
<accession>A0AAD7NNY8</accession>
<dbReference type="Proteomes" id="UP001215598">
    <property type="component" value="Unassembled WGS sequence"/>
</dbReference>
<dbReference type="PROSITE" id="PS50004">
    <property type="entry name" value="C2"/>
    <property type="match status" value="1"/>
</dbReference>
<comment type="caution">
    <text evidence="2">The sequence shown here is derived from an EMBL/GenBank/DDBJ whole genome shotgun (WGS) entry which is preliminary data.</text>
</comment>